<dbReference type="Proteomes" id="UP000515211">
    <property type="component" value="Chromosome 10"/>
</dbReference>
<accession>A0A6P5MWS0</accession>
<evidence type="ECO:0000313" key="3">
    <source>
        <dbReference type="Proteomes" id="UP000515211"/>
    </source>
</evidence>
<dbReference type="RefSeq" id="XP_020989547.2">
    <property type="nucleotide sequence ID" value="XM_021133888.2"/>
</dbReference>
<dbReference type="KEGG" id="adu:107469225"/>
<feature type="region of interest" description="Disordered" evidence="1">
    <location>
        <begin position="122"/>
        <end position="141"/>
    </location>
</feature>
<evidence type="ECO:0000259" key="2">
    <source>
        <dbReference type="Pfam" id="PF26138"/>
    </source>
</evidence>
<evidence type="ECO:0000313" key="4">
    <source>
        <dbReference type="RefSeq" id="XP_020989547.2"/>
    </source>
</evidence>
<keyword evidence="3" id="KW-1185">Reference proteome</keyword>
<dbReference type="PANTHER" id="PTHR31704">
    <property type="entry name" value="MYB/SANT-LIKE DNA-BINDING DOMAIN PROTEIN-RELATED"/>
    <property type="match status" value="1"/>
</dbReference>
<organism evidence="3 4">
    <name type="scientific">Arachis duranensis</name>
    <name type="common">Wild peanut</name>
    <dbReference type="NCBI Taxonomy" id="130453"/>
    <lineage>
        <taxon>Eukaryota</taxon>
        <taxon>Viridiplantae</taxon>
        <taxon>Streptophyta</taxon>
        <taxon>Embryophyta</taxon>
        <taxon>Tracheophyta</taxon>
        <taxon>Spermatophyta</taxon>
        <taxon>Magnoliopsida</taxon>
        <taxon>eudicotyledons</taxon>
        <taxon>Gunneridae</taxon>
        <taxon>Pentapetalae</taxon>
        <taxon>rosids</taxon>
        <taxon>fabids</taxon>
        <taxon>Fabales</taxon>
        <taxon>Fabaceae</taxon>
        <taxon>Papilionoideae</taxon>
        <taxon>50 kb inversion clade</taxon>
        <taxon>dalbergioids sensu lato</taxon>
        <taxon>Dalbergieae</taxon>
        <taxon>Pterocarpus clade</taxon>
        <taxon>Arachis</taxon>
    </lineage>
</organism>
<evidence type="ECO:0000256" key="1">
    <source>
        <dbReference type="SAM" id="MobiDB-lite"/>
    </source>
</evidence>
<gene>
    <name evidence="4" type="primary">LOC107469225</name>
</gene>
<reference evidence="3" key="1">
    <citation type="journal article" date="2016" name="Nat. Genet.">
        <title>The genome sequences of Arachis duranensis and Arachis ipaensis, the diploid ancestors of cultivated peanut.</title>
        <authorList>
            <person name="Bertioli D.J."/>
            <person name="Cannon S.B."/>
            <person name="Froenicke L."/>
            <person name="Huang G."/>
            <person name="Farmer A.D."/>
            <person name="Cannon E.K."/>
            <person name="Liu X."/>
            <person name="Gao D."/>
            <person name="Clevenger J."/>
            <person name="Dash S."/>
            <person name="Ren L."/>
            <person name="Moretzsohn M.C."/>
            <person name="Shirasawa K."/>
            <person name="Huang W."/>
            <person name="Vidigal B."/>
            <person name="Abernathy B."/>
            <person name="Chu Y."/>
            <person name="Niederhuth C.E."/>
            <person name="Umale P."/>
            <person name="Araujo A.C."/>
            <person name="Kozik A."/>
            <person name="Kim K.D."/>
            <person name="Burow M.D."/>
            <person name="Varshney R.K."/>
            <person name="Wang X."/>
            <person name="Zhang X."/>
            <person name="Barkley N."/>
            <person name="Guimaraes P.M."/>
            <person name="Isobe S."/>
            <person name="Guo B."/>
            <person name="Liao B."/>
            <person name="Stalker H.T."/>
            <person name="Schmitz R.J."/>
            <person name="Scheffler B.E."/>
            <person name="Leal-Bertioli S.C."/>
            <person name="Xun X."/>
            <person name="Jackson S.A."/>
            <person name="Michelmore R."/>
            <person name="Ozias-Akins P."/>
        </authorList>
    </citation>
    <scope>NUCLEOTIDE SEQUENCE [LARGE SCALE GENOMIC DNA]</scope>
    <source>
        <strain evidence="3">cv. V14167</strain>
    </source>
</reference>
<reference evidence="4" key="2">
    <citation type="submission" date="2025-08" db="UniProtKB">
        <authorList>
            <consortium name="RefSeq"/>
        </authorList>
    </citation>
    <scope>IDENTIFICATION</scope>
    <source>
        <tissue evidence="4">Whole plant</tissue>
    </source>
</reference>
<dbReference type="GeneID" id="107469225"/>
<dbReference type="InterPro" id="IPR058353">
    <property type="entry name" value="DUF8040"/>
</dbReference>
<feature type="domain" description="DUF8040" evidence="2">
    <location>
        <begin position="1"/>
        <end position="33"/>
    </location>
</feature>
<proteinExistence type="predicted"/>
<name>A0A6P5MWS0_ARADU</name>
<dbReference type="Pfam" id="PF26138">
    <property type="entry name" value="DUF8040"/>
    <property type="match status" value="1"/>
</dbReference>
<protein>
    <submittedName>
        <fullName evidence="4">Uncharacterized protein LOC107469225</fullName>
    </submittedName>
</protein>
<dbReference type="PANTHER" id="PTHR31704:SF49">
    <property type="entry name" value="MYB_SANT-LIKE DOMAIN-CONTAINING PROTEIN"/>
    <property type="match status" value="1"/>
</dbReference>
<dbReference type="AlphaFoldDB" id="A0A6P5MWS0"/>
<sequence>MGVQEMVAMFLNTVGHGVGNRMIQERFQHSGKTKNPLYGKFRNKGLPFKDELTILFKDVMADGKFAWASSSGMLPSSIEEDGDRYRPYFEEGHVDIKEDSGDSEEGIGASVGVSSEFQHINLSSSQENNSQKSTEKRKRDVVCETTKKKKNFKVSVSKQIADAISRIASASESRSTIVSTFLVPGASIGEVMAEIQKMKMITSNPDFHSRCCQLMIFKPAREMFVSLKGYEQRLLDWLKHAAYNPLPFMQN</sequence>
<feature type="compositionally biased region" description="Polar residues" evidence="1">
    <location>
        <begin position="122"/>
        <end position="132"/>
    </location>
</feature>